<keyword evidence="2" id="KW-0732">Signal</keyword>
<organism evidence="3 4">
    <name type="scientific">Prunus armeniaca</name>
    <name type="common">Apricot</name>
    <name type="synonym">Armeniaca vulgaris</name>
    <dbReference type="NCBI Taxonomy" id="36596"/>
    <lineage>
        <taxon>Eukaryota</taxon>
        <taxon>Viridiplantae</taxon>
        <taxon>Streptophyta</taxon>
        <taxon>Embryophyta</taxon>
        <taxon>Tracheophyta</taxon>
        <taxon>Spermatophyta</taxon>
        <taxon>Magnoliopsida</taxon>
        <taxon>eudicotyledons</taxon>
        <taxon>Gunneridae</taxon>
        <taxon>Pentapetalae</taxon>
        <taxon>rosids</taxon>
        <taxon>fabids</taxon>
        <taxon>Rosales</taxon>
        <taxon>Rosaceae</taxon>
        <taxon>Amygdaloideae</taxon>
        <taxon>Amygdaleae</taxon>
        <taxon>Prunus</taxon>
    </lineage>
</organism>
<gene>
    <name evidence="3" type="ORF">CURHAP_LOCUS28035</name>
</gene>
<evidence type="ECO:0000256" key="2">
    <source>
        <dbReference type="SAM" id="SignalP"/>
    </source>
</evidence>
<evidence type="ECO:0000313" key="4">
    <source>
        <dbReference type="Proteomes" id="UP000507222"/>
    </source>
</evidence>
<feature type="transmembrane region" description="Helical" evidence="1">
    <location>
        <begin position="117"/>
        <end position="141"/>
    </location>
</feature>
<keyword evidence="1" id="KW-0812">Transmembrane</keyword>
<keyword evidence="1" id="KW-1133">Transmembrane helix</keyword>
<sequence length="159" mass="18191">MRWSFHARCWGFMPLFWGYMPHFSFTPPDLPNSNPFGVVPWLSSNRFLPSSSRCIGVYDFGRDGDSWADCYSDPLSPRSIWFHILATTSIQQSEKSQTSWNLCRATARVLAPPLSSLLVMFPLLWCCSVSGWLVVADLWWISFSFEFDDVLLIGLFCSA</sequence>
<dbReference type="EMBL" id="CAEKDK010000004">
    <property type="protein sequence ID" value="CAB4277918.1"/>
    <property type="molecule type" value="Genomic_DNA"/>
</dbReference>
<evidence type="ECO:0000313" key="3">
    <source>
        <dbReference type="EMBL" id="CAB4277918.1"/>
    </source>
</evidence>
<name>A0A6J5UVG7_PRUAR</name>
<proteinExistence type="predicted"/>
<keyword evidence="1" id="KW-0472">Membrane</keyword>
<dbReference type="AlphaFoldDB" id="A0A6J5UVG7"/>
<feature type="chain" id="PRO_5027051472" evidence="2">
    <location>
        <begin position="19"/>
        <end position="159"/>
    </location>
</feature>
<protein>
    <submittedName>
        <fullName evidence="3">Uncharacterized protein</fullName>
    </submittedName>
</protein>
<feature type="signal peptide" evidence="2">
    <location>
        <begin position="1"/>
        <end position="18"/>
    </location>
</feature>
<evidence type="ECO:0000256" key="1">
    <source>
        <dbReference type="SAM" id="Phobius"/>
    </source>
</evidence>
<dbReference type="Proteomes" id="UP000507222">
    <property type="component" value="Unassembled WGS sequence"/>
</dbReference>
<reference evidence="3 4" key="1">
    <citation type="submission" date="2020-05" db="EMBL/GenBank/DDBJ databases">
        <authorList>
            <person name="Campoy J."/>
            <person name="Schneeberger K."/>
            <person name="Spophaly S."/>
        </authorList>
    </citation>
    <scope>NUCLEOTIDE SEQUENCE [LARGE SCALE GENOMIC DNA]</scope>
    <source>
        <strain evidence="3">PruArmRojPasFocal</strain>
    </source>
</reference>
<accession>A0A6J5UVG7</accession>